<dbReference type="STRING" id="463040.CAL15_08600"/>
<accession>A0A1W6ZAQ6</accession>
<dbReference type="AlphaFoldDB" id="A0A1W6ZAQ6"/>
<name>A0A1W6ZAQ6_9BORD</name>
<proteinExistence type="predicted"/>
<feature type="compositionally biased region" description="Pro residues" evidence="2">
    <location>
        <begin position="249"/>
        <end position="259"/>
    </location>
</feature>
<evidence type="ECO:0008006" key="5">
    <source>
        <dbReference type="Google" id="ProtNLM"/>
    </source>
</evidence>
<evidence type="ECO:0000313" key="3">
    <source>
        <dbReference type="EMBL" id="ARP94441.1"/>
    </source>
</evidence>
<dbReference type="OrthoDB" id="5944985at2"/>
<feature type="region of interest" description="Disordered" evidence="2">
    <location>
        <begin position="239"/>
        <end position="263"/>
    </location>
</feature>
<sequence length="305" mass="33071">MTTIRIEEELRAYIEPLTPDEYATLERSLLAEGCRDALVLWGDLLVDGHNRYEICQKHGIAFNTVQNDRFRSMDDVRLWMIENHLGRRSVSDFQRGVLVLRKKEILQMRAQAPSQAAEDAAGAAAAPTGQADDGSPPWDQEGDSRTAPVAQAVHAARQPAAAVPVPSRQAMAREARLSSVALGQIEKIQRQATPEVLRAVRAGDLSINAAAAVASLPVDRQAAAASGGAKSLREAAREARALAAAARPLPEPPEPPPLPENVEDYPAELTRLAQRVAELTQERDALKKKVAQLTVALSQARRGEE</sequence>
<feature type="coiled-coil region" evidence="1">
    <location>
        <begin position="269"/>
        <end position="296"/>
    </location>
</feature>
<dbReference type="RefSeq" id="WP_086078205.1">
    <property type="nucleotide sequence ID" value="NZ_CP021111.1"/>
</dbReference>
<dbReference type="EMBL" id="CP021111">
    <property type="protein sequence ID" value="ARP94441.1"/>
    <property type="molecule type" value="Genomic_DNA"/>
</dbReference>
<evidence type="ECO:0000313" key="4">
    <source>
        <dbReference type="Proteomes" id="UP000194161"/>
    </source>
</evidence>
<organism evidence="3 4">
    <name type="scientific">Bordetella genomosp. 13</name>
    <dbReference type="NCBI Taxonomy" id="463040"/>
    <lineage>
        <taxon>Bacteria</taxon>
        <taxon>Pseudomonadati</taxon>
        <taxon>Pseudomonadota</taxon>
        <taxon>Betaproteobacteria</taxon>
        <taxon>Burkholderiales</taxon>
        <taxon>Alcaligenaceae</taxon>
        <taxon>Bordetella</taxon>
    </lineage>
</organism>
<evidence type="ECO:0000256" key="2">
    <source>
        <dbReference type="SAM" id="MobiDB-lite"/>
    </source>
</evidence>
<reference evidence="3 4" key="1">
    <citation type="submission" date="2017-05" db="EMBL/GenBank/DDBJ databases">
        <title>Complete and WGS of Bordetella genogroups.</title>
        <authorList>
            <person name="Spilker T."/>
            <person name="LiPuma J."/>
        </authorList>
    </citation>
    <scope>NUCLEOTIDE SEQUENCE [LARGE SCALE GENOMIC DNA]</scope>
    <source>
        <strain evidence="3 4">AU7206</strain>
    </source>
</reference>
<keyword evidence="1" id="KW-0175">Coiled coil</keyword>
<dbReference type="KEGG" id="bgm:CAL15_08600"/>
<evidence type="ECO:0000256" key="1">
    <source>
        <dbReference type="SAM" id="Coils"/>
    </source>
</evidence>
<feature type="region of interest" description="Disordered" evidence="2">
    <location>
        <begin position="111"/>
        <end position="147"/>
    </location>
</feature>
<protein>
    <recommendedName>
        <fullName evidence="5">Plasmid replication/partition related protein</fullName>
    </recommendedName>
</protein>
<dbReference type="Proteomes" id="UP000194161">
    <property type="component" value="Chromosome"/>
</dbReference>
<gene>
    <name evidence="3" type="ORF">CAL15_08600</name>
</gene>
<keyword evidence="4" id="KW-1185">Reference proteome</keyword>
<feature type="compositionally biased region" description="Low complexity" evidence="2">
    <location>
        <begin position="111"/>
        <end position="134"/>
    </location>
</feature>